<gene>
    <name evidence="2" type="ORF">SAMN05216207_101740</name>
</gene>
<evidence type="ECO:0000256" key="1">
    <source>
        <dbReference type="SAM" id="MobiDB-lite"/>
    </source>
</evidence>
<evidence type="ECO:0000313" key="3">
    <source>
        <dbReference type="Proteomes" id="UP000199614"/>
    </source>
</evidence>
<proteinExistence type="predicted"/>
<protein>
    <submittedName>
        <fullName evidence="2">Uncharacterized protein</fullName>
    </submittedName>
</protein>
<reference evidence="2 3" key="1">
    <citation type="submission" date="2016-10" db="EMBL/GenBank/DDBJ databases">
        <authorList>
            <person name="de Groot N.N."/>
        </authorList>
    </citation>
    <scope>NUCLEOTIDE SEQUENCE [LARGE SCALE GENOMIC DNA]</scope>
    <source>
        <strain evidence="2 3">CGMCC 4.1877</strain>
    </source>
</reference>
<sequence>MHVEQEPPDRWSSTAWSVRRGCRVADSPVKRVDVRDVSSSDAGGAYVLWGKSVHIDPAAPGELHVLALGRAEVCESARPYGASCTFSPCGGRKRADRRAGPAELHGLALCGAGSWAMWRTAAEAGRVRMSTASPGSSPGTQNPVRAALFHRAEGIRIWVSGHGPRHRRAGGLPAPLRVRDARCTLPPRRGQDRATRPRSRTRFARCRPVVGDSVPAERAATPSGAVAAGPEPGWGPRAGRGGTARVRSPPAARVGGGSRRAGPTAPEPAGVASGEGSGKAGDTVASADVPSVADRVRGVPDRRAPGAPGRQLGACGGVPAPPSGPGVAPTRRRAEPDGTARSITERADDHLPNPETGGGTPIDAVVEALGTFDRGSGDVPRTGRCDPPTRSLP</sequence>
<keyword evidence="3" id="KW-1185">Reference proteome</keyword>
<evidence type="ECO:0000313" key="2">
    <source>
        <dbReference type="EMBL" id="SFN58863.1"/>
    </source>
</evidence>
<feature type="region of interest" description="Disordered" evidence="1">
    <location>
        <begin position="214"/>
        <end position="393"/>
    </location>
</feature>
<dbReference type="Proteomes" id="UP000199614">
    <property type="component" value="Unassembled WGS sequence"/>
</dbReference>
<feature type="compositionally biased region" description="Basic and acidic residues" evidence="1">
    <location>
        <begin position="332"/>
        <end position="352"/>
    </location>
</feature>
<organism evidence="2 3">
    <name type="scientific">Pseudonocardia ammonioxydans</name>
    <dbReference type="NCBI Taxonomy" id="260086"/>
    <lineage>
        <taxon>Bacteria</taxon>
        <taxon>Bacillati</taxon>
        <taxon>Actinomycetota</taxon>
        <taxon>Actinomycetes</taxon>
        <taxon>Pseudonocardiales</taxon>
        <taxon>Pseudonocardiaceae</taxon>
        <taxon>Pseudonocardia</taxon>
    </lineage>
</organism>
<feature type="compositionally biased region" description="Basic and acidic residues" evidence="1">
    <location>
        <begin position="294"/>
        <end position="304"/>
    </location>
</feature>
<dbReference type="STRING" id="260086.SAMN05216207_101740"/>
<name>A0A1I5A8V3_PSUAM</name>
<dbReference type="EMBL" id="FOUY01000017">
    <property type="protein sequence ID" value="SFN58863.1"/>
    <property type="molecule type" value="Genomic_DNA"/>
</dbReference>
<dbReference type="AlphaFoldDB" id="A0A1I5A8V3"/>
<accession>A0A1I5A8V3</accession>